<dbReference type="RefSeq" id="WP_126126459.1">
    <property type="nucleotide sequence ID" value="NZ_CP034464.1"/>
</dbReference>
<proteinExistence type="predicted"/>
<name>A0A3Q9BPG9_9BURK</name>
<dbReference type="AlphaFoldDB" id="A0A3Q9BPG9"/>
<keyword evidence="5" id="KW-0472">Membrane</keyword>
<dbReference type="PANTHER" id="PTHR24348:SF22">
    <property type="entry name" value="NON-SPECIFIC SERINE_THREONINE PROTEIN KINASE"/>
    <property type="match status" value="1"/>
</dbReference>
<evidence type="ECO:0000256" key="3">
    <source>
        <dbReference type="ARBA" id="ARBA00022777"/>
    </source>
</evidence>
<keyword evidence="5" id="KW-1133">Transmembrane helix</keyword>
<sequence>MSASPEYIRRCPSCETENAAHTMRCACGALLTGVDLSLSAASVLPLAPIAPLAHTQSVAAVLPLSAELNAELICSYADCAQTNPAGSDTCLYCNRPLLLAAGESAATAGTQLDQMLSLLSLPSALKNRYRILRPLPTQGAEAELLLVQELASNTQRIAKIYRHGIQVKAEVQLRVANIPAEHRVLQLEAGLSDGYAFEVMEFCEQGSLRQLLQDKLAQAQHFEAESLALIVQELSSAIASVHTAGLLHRDLKPENILIRTLEPLDLVLTDFGISSVLDATQKLTGMARTLPYASPESLSGVIDAKSDFWALGMIMLELASGRHPFAGLSEAVILHQLTTREIEINVVKDSYLRKLLRGLLLRDPQARWGAAQIQRWLARDTSLPDPVENAMLGGFREPYHLGADVCHTQQQLAVGLARNWSDGVGDIANGQLLAWFRDVQKDQNATRVLLALRHEKRLSIDVQLLQLILHLAPGIPPVWRGVSIELPVILAYANKALKDDAEAAQWLHDLYLHKVLEAYADAGNAATASIVQKWQQACSQFEQAWQTALKLLKQKSPKHLPGEYVNVDKLMYGLDEHQMPALRTMHAQILAMAYDAQWSERLRQRLIVAYAGLMAYCPWLIELGQIADMQTAHLLVLEALLPEARRVAERQQKAHAFEKNAEQENTAGLKQDLSMAINAIRSAANANFFEASATADLRSALDRYFELLAQIRAAGQADPAWLEMKKTALKGERSAVKMLGLVDTLAERRLQNTGWFSREMLIAFMLAAFILPMLLRGSALGLLALAFLGMAAWRLLPNFLTLREIRKLARSM</sequence>
<dbReference type="InterPro" id="IPR008271">
    <property type="entry name" value="Ser/Thr_kinase_AS"/>
</dbReference>
<dbReference type="InterPro" id="IPR045269">
    <property type="entry name" value="Atg1-like"/>
</dbReference>
<dbReference type="GO" id="GO:0016020">
    <property type="term" value="C:membrane"/>
    <property type="evidence" value="ECO:0007669"/>
    <property type="project" value="TreeGrafter"/>
</dbReference>
<dbReference type="GO" id="GO:0005776">
    <property type="term" value="C:autophagosome"/>
    <property type="evidence" value="ECO:0007669"/>
    <property type="project" value="TreeGrafter"/>
</dbReference>
<reference evidence="7 8" key="1">
    <citation type="journal article" date="2011" name="Int. J. Syst. Evol. Microbiol.">
        <title>Description of Undibacterium oligocarboniphilum sp. nov., isolated from purified water, and Undibacterium pigrum strain CCUG 49012 as the type strain of Undibacterium parvum sp. nov., and emended descriptions of the genus Undibacterium and the species Undibacterium pigrum.</title>
        <authorList>
            <person name="Eder W."/>
            <person name="Wanner G."/>
            <person name="Ludwig W."/>
            <person name="Busse H.J."/>
            <person name="Ziemke-Kageler F."/>
            <person name="Lang E."/>
        </authorList>
    </citation>
    <scope>NUCLEOTIDE SEQUENCE [LARGE SCALE GENOMIC DNA]</scope>
    <source>
        <strain evidence="7 8">DSM 23061</strain>
    </source>
</reference>
<dbReference type="OrthoDB" id="9757917at2"/>
<protein>
    <recommendedName>
        <fullName evidence="6">Protein kinase domain-containing protein</fullName>
    </recommendedName>
</protein>
<dbReference type="EMBL" id="CP034464">
    <property type="protein sequence ID" value="AZP11060.1"/>
    <property type="molecule type" value="Genomic_DNA"/>
</dbReference>
<dbReference type="SMART" id="SM00220">
    <property type="entry name" value="S_TKc"/>
    <property type="match status" value="1"/>
</dbReference>
<evidence type="ECO:0000256" key="1">
    <source>
        <dbReference type="ARBA" id="ARBA00022679"/>
    </source>
</evidence>
<evidence type="ECO:0000256" key="2">
    <source>
        <dbReference type="ARBA" id="ARBA00022741"/>
    </source>
</evidence>
<accession>A0A3Q9BPG9</accession>
<evidence type="ECO:0000256" key="5">
    <source>
        <dbReference type="SAM" id="Phobius"/>
    </source>
</evidence>
<feature type="domain" description="Protein kinase" evidence="6">
    <location>
        <begin position="110"/>
        <end position="377"/>
    </location>
</feature>
<organism evidence="7 8">
    <name type="scientific">Undibacterium parvum</name>
    <dbReference type="NCBI Taxonomy" id="401471"/>
    <lineage>
        <taxon>Bacteria</taxon>
        <taxon>Pseudomonadati</taxon>
        <taxon>Pseudomonadota</taxon>
        <taxon>Betaproteobacteria</taxon>
        <taxon>Burkholderiales</taxon>
        <taxon>Oxalobacteraceae</taxon>
        <taxon>Undibacterium</taxon>
    </lineage>
</organism>
<evidence type="ECO:0000313" key="7">
    <source>
        <dbReference type="EMBL" id="AZP11060.1"/>
    </source>
</evidence>
<evidence type="ECO:0000256" key="4">
    <source>
        <dbReference type="ARBA" id="ARBA00022840"/>
    </source>
</evidence>
<keyword evidence="1" id="KW-0808">Transferase</keyword>
<dbReference type="KEGG" id="upv:EJN92_02955"/>
<gene>
    <name evidence="7" type="ORF">EJN92_02955</name>
</gene>
<dbReference type="SUPFAM" id="SSF56112">
    <property type="entry name" value="Protein kinase-like (PK-like)"/>
    <property type="match status" value="1"/>
</dbReference>
<dbReference type="PROSITE" id="PS50011">
    <property type="entry name" value="PROTEIN_KINASE_DOM"/>
    <property type="match status" value="1"/>
</dbReference>
<keyword evidence="5" id="KW-0812">Transmembrane</keyword>
<dbReference type="GO" id="GO:0005524">
    <property type="term" value="F:ATP binding"/>
    <property type="evidence" value="ECO:0007669"/>
    <property type="project" value="UniProtKB-KW"/>
</dbReference>
<dbReference type="InterPro" id="IPR011009">
    <property type="entry name" value="Kinase-like_dom_sf"/>
</dbReference>
<evidence type="ECO:0000259" key="6">
    <source>
        <dbReference type="PROSITE" id="PS50011"/>
    </source>
</evidence>
<evidence type="ECO:0000313" key="8">
    <source>
        <dbReference type="Proteomes" id="UP000275663"/>
    </source>
</evidence>
<dbReference type="PANTHER" id="PTHR24348">
    <property type="entry name" value="SERINE/THREONINE-PROTEIN KINASE UNC-51-RELATED"/>
    <property type="match status" value="1"/>
</dbReference>
<dbReference type="Pfam" id="PF00069">
    <property type="entry name" value="Pkinase"/>
    <property type="match status" value="1"/>
</dbReference>
<feature type="transmembrane region" description="Helical" evidence="5">
    <location>
        <begin position="781"/>
        <end position="802"/>
    </location>
</feature>
<dbReference type="GO" id="GO:0005829">
    <property type="term" value="C:cytosol"/>
    <property type="evidence" value="ECO:0007669"/>
    <property type="project" value="TreeGrafter"/>
</dbReference>
<dbReference type="GO" id="GO:0000407">
    <property type="term" value="C:phagophore assembly site"/>
    <property type="evidence" value="ECO:0007669"/>
    <property type="project" value="TreeGrafter"/>
</dbReference>
<dbReference type="GO" id="GO:0004674">
    <property type="term" value="F:protein serine/threonine kinase activity"/>
    <property type="evidence" value="ECO:0007669"/>
    <property type="project" value="InterPro"/>
</dbReference>
<dbReference type="InterPro" id="IPR000719">
    <property type="entry name" value="Prot_kinase_dom"/>
</dbReference>
<keyword evidence="2" id="KW-0547">Nucleotide-binding</keyword>
<dbReference type="PROSITE" id="PS00108">
    <property type="entry name" value="PROTEIN_KINASE_ST"/>
    <property type="match status" value="1"/>
</dbReference>
<keyword evidence="3" id="KW-0418">Kinase</keyword>
<dbReference type="Proteomes" id="UP000275663">
    <property type="component" value="Chromosome"/>
</dbReference>
<keyword evidence="4" id="KW-0067">ATP-binding</keyword>
<keyword evidence="8" id="KW-1185">Reference proteome</keyword>
<dbReference type="Gene3D" id="1.10.510.10">
    <property type="entry name" value="Transferase(Phosphotransferase) domain 1"/>
    <property type="match status" value="1"/>
</dbReference>